<evidence type="ECO:0000259" key="3">
    <source>
        <dbReference type="Pfam" id="PF14432"/>
    </source>
</evidence>
<dbReference type="InterPro" id="IPR046960">
    <property type="entry name" value="PPR_At4g14850-like_plant"/>
</dbReference>
<dbReference type="EMBL" id="BJWL01000008">
    <property type="protein sequence ID" value="GFY92319.1"/>
    <property type="molecule type" value="Genomic_DNA"/>
</dbReference>
<dbReference type="GO" id="GO:0003723">
    <property type="term" value="F:RNA binding"/>
    <property type="evidence" value="ECO:0007669"/>
    <property type="project" value="InterPro"/>
</dbReference>
<dbReference type="GO" id="GO:0008270">
    <property type="term" value="F:zinc ion binding"/>
    <property type="evidence" value="ECO:0007669"/>
    <property type="project" value="InterPro"/>
</dbReference>
<dbReference type="InterPro" id="IPR002885">
    <property type="entry name" value="PPR_rpt"/>
</dbReference>
<dbReference type="PANTHER" id="PTHR47926:SF539">
    <property type="entry name" value="DYW DOMAIN-CONTAINING PROTEIN"/>
    <property type="match status" value="1"/>
</dbReference>
<dbReference type="InterPro" id="IPR011990">
    <property type="entry name" value="TPR-like_helical_dom_sf"/>
</dbReference>
<gene>
    <name evidence="4" type="ORF">Acr_08g0007150</name>
</gene>
<accession>A0A7J0F291</accession>
<keyword evidence="2" id="KW-0677">Repeat</keyword>
<name>A0A7J0F291_9ERIC</name>
<feature type="domain" description="DYW" evidence="3">
    <location>
        <begin position="132"/>
        <end position="209"/>
    </location>
</feature>
<dbReference type="Pfam" id="PF01535">
    <property type="entry name" value="PPR"/>
    <property type="match status" value="3"/>
</dbReference>
<dbReference type="OrthoDB" id="185373at2759"/>
<comment type="similarity">
    <text evidence="1">Belongs to the PPR family. PCMP-H subfamily.</text>
</comment>
<dbReference type="NCBIfam" id="TIGR00756">
    <property type="entry name" value="PPR"/>
    <property type="match status" value="1"/>
</dbReference>
<keyword evidence="5" id="KW-1185">Reference proteome</keyword>
<dbReference type="PANTHER" id="PTHR47926">
    <property type="entry name" value="PENTATRICOPEPTIDE REPEAT-CONTAINING PROTEIN"/>
    <property type="match status" value="1"/>
</dbReference>
<evidence type="ECO:0000313" key="5">
    <source>
        <dbReference type="Proteomes" id="UP000585474"/>
    </source>
</evidence>
<dbReference type="Proteomes" id="UP000585474">
    <property type="component" value="Unassembled WGS sequence"/>
</dbReference>
<sequence>MYTKCGSLESAYEVFRRIQDKPLASWNCMITGFAIYSWGKEAISLFNKMREAEKRYEGRLQYRSHERYSCMVGLLGRAGYLDEAWDFVQTMPIEPHSTVWGALLGSCRVHKNLELAEIAAKNLFKLKLHNPANYSVDRVEKEKVLLTHTEKLAVTYGLLKTSGGAPIRLIKNTRVCSNCHTFAKYVSLMKCRKILLKDGVRFHHFREGNDFLVTGSVVIGFLSIACSVRQ</sequence>
<evidence type="ECO:0000256" key="1">
    <source>
        <dbReference type="ARBA" id="ARBA00006643"/>
    </source>
</evidence>
<dbReference type="GO" id="GO:0009451">
    <property type="term" value="P:RNA modification"/>
    <property type="evidence" value="ECO:0007669"/>
    <property type="project" value="InterPro"/>
</dbReference>
<reference evidence="4 5" key="1">
    <citation type="submission" date="2019-07" db="EMBL/GenBank/DDBJ databases">
        <title>De Novo Assembly of kiwifruit Actinidia rufa.</title>
        <authorList>
            <person name="Sugita-Konishi S."/>
            <person name="Sato K."/>
            <person name="Mori E."/>
            <person name="Abe Y."/>
            <person name="Kisaki G."/>
            <person name="Hamano K."/>
            <person name="Suezawa K."/>
            <person name="Otani M."/>
            <person name="Fukuda T."/>
            <person name="Manabe T."/>
            <person name="Gomi K."/>
            <person name="Tabuchi M."/>
            <person name="Akimitsu K."/>
            <person name="Kataoka I."/>
        </authorList>
    </citation>
    <scope>NUCLEOTIDE SEQUENCE [LARGE SCALE GENOMIC DNA]</scope>
    <source>
        <strain evidence="5">cv. Fuchu</strain>
    </source>
</reference>
<comment type="caution">
    <text evidence="4">The sequence shown here is derived from an EMBL/GenBank/DDBJ whole genome shotgun (WGS) entry which is preliminary data.</text>
</comment>
<dbReference type="Gene3D" id="1.25.40.10">
    <property type="entry name" value="Tetratricopeptide repeat domain"/>
    <property type="match status" value="1"/>
</dbReference>
<dbReference type="AlphaFoldDB" id="A0A7J0F291"/>
<evidence type="ECO:0000313" key="4">
    <source>
        <dbReference type="EMBL" id="GFY92319.1"/>
    </source>
</evidence>
<proteinExistence type="inferred from homology"/>
<dbReference type="InterPro" id="IPR032867">
    <property type="entry name" value="DYW_dom"/>
</dbReference>
<evidence type="ECO:0000256" key="2">
    <source>
        <dbReference type="ARBA" id="ARBA00022737"/>
    </source>
</evidence>
<organism evidence="4 5">
    <name type="scientific">Actinidia rufa</name>
    <dbReference type="NCBI Taxonomy" id="165716"/>
    <lineage>
        <taxon>Eukaryota</taxon>
        <taxon>Viridiplantae</taxon>
        <taxon>Streptophyta</taxon>
        <taxon>Embryophyta</taxon>
        <taxon>Tracheophyta</taxon>
        <taxon>Spermatophyta</taxon>
        <taxon>Magnoliopsida</taxon>
        <taxon>eudicotyledons</taxon>
        <taxon>Gunneridae</taxon>
        <taxon>Pentapetalae</taxon>
        <taxon>asterids</taxon>
        <taxon>Ericales</taxon>
        <taxon>Actinidiaceae</taxon>
        <taxon>Actinidia</taxon>
    </lineage>
</organism>
<protein>
    <submittedName>
        <fullName evidence="4">Pentatricopeptide (PPR) repeat-containing protein</fullName>
    </submittedName>
</protein>
<dbReference type="Pfam" id="PF14432">
    <property type="entry name" value="DYW_deaminase"/>
    <property type="match status" value="1"/>
</dbReference>